<keyword evidence="3" id="KW-1185">Reference proteome</keyword>
<dbReference type="Proteomes" id="UP000762676">
    <property type="component" value="Unassembled WGS sequence"/>
</dbReference>
<dbReference type="Pfam" id="PF04664">
    <property type="entry name" value="OGFr_N"/>
    <property type="match status" value="1"/>
</dbReference>
<dbReference type="AlphaFoldDB" id="A0AAV4JRZ2"/>
<accession>A0AAV4JRZ2</accession>
<dbReference type="GO" id="GO:0016020">
    <property type="term" value="C:membrane"/>
    <property type="evidence" value="ECO:0007669"/>
    <property type="project" value="InterPro"/>
</dbReference>
<gene>
    <name evidence="2" type="ORF">ElyMa_001678300</name>
</gene>
<dbReference type="GO" id="GO:0038023">
    <property type="term" value="F:signaling receptor activity"/>
    <property type="evidence" value="ECO:0007669"/>
    <property type="project" value="InterPro"/>
</dbReference>
<name>A0AAV4JRZ2_9GAST</name>
<feature type="domain" description="Opioid growth factor receptor (OGFr) conserved" evidence="1">
    <location>
        <begin position="62"/>
        <end position="195"/>
    </location>
</feature>
<protein>
    <submittedName>
        <fullName evidence="2">Opioid growth factor receptor-domain protein</fullName>
    </submittedName>
</protein>
<proteinExistence type="predicted"/>
<organism evidence="2 3">
    <name type="scientific">Elysia marginata</name>
    <dbReference type="NCBI Taxonomy" id="1093978"/>
    <lineage>
        <taxon>Eukaryota</taxon>
        <taxon>Metazoa</taxon>
        <taxon>Spiralia</taxon>
        <taxon>Lophotrochozoa</taxon>
        <taxon>Mollusca</taxon>
        <taxon>Gastropoda</taxon>
        <taxon>Heterobranchia</taxon>
        <taxon>Euthyneura</taxon>
        <taxon>Panpulmonata</taxon>
        <taxon>Sacoglossa</taxon>
        <taxon>Placobranchoidea</taxon>
        <taxon>Plakobranchidae</taxon>
        <taxon>Elysia</taxon>
    </lineage>
</organism>
<reference evidence="2 3" key="1">
    <citation type="journal article" date="2021" name="Elife">
        <title>Chloroplast acquisition without the gene transfer in kleptoplastic sea slugs, Plakobranchus ocellatus.</title>
        <authorList>
            <person name="Maeda T."/>
            <person name="Takahashi S."/>
            <person name="Yoshida T."/>
            <person name="Shimamura S."/>
            <person name="Takaki Y."/>
            <person name="Nagai Y."/>
            <person name="Toyoda A."/>
            <person name="Suzuki Y."/>
            <person name="Arimoto A."/>
            <person name="Ishii H."/>
            <person name="Satoh N."/>
            <person name="Nishiyama T."/>
            <person name="Hasebe M."/>
            <person name="Maruyama T."/>
            <person name="Minagawa J."/>
            <person name="Obokata J."/>
            <person name="Shigenobu S."/>
        </authorList>
    </citation>
    <scope>NUCLEOTIDE SEQUENCE [LARGE SCALE GENOMIC DNA]</scope>
</reference>
<evidence type="ECO:0000259" key="1">
    <source>
        <dbReference type="Pfam" id="PF04664"/>
    </source>
</evidence>
<evidence type="ECO:0000313" key="2">
    <source>
        <dbReference type="EMBL" id="GFS25060.1"/>
    </source>
</evidence>
<comment type="caution">
    <text evidence="2">The sequence shown here is derived from an EMBL/GenBank/DDBJ whole genome shotgun (WGS) entry which is preliminary data.</text>
</comment>
<evidence type="ECO:0000313" key="3">
    <source>
        <dbReference type="Proteomes" id="UP000762676"/>
    </source>
</evidence>
<dbReference type="EMBL" id="BMAT01003417">
    <property type="protein sequence ID" value="GFS25060.1"/>
    <property type="molecule type" value="Genomic_DNA"/>
</dbReference>
<keyword evidence="2" id="KW-0675">Receptor</keyword>
<dbReference type="InterPro" id="IPR006757">
    <property type="entry name" value="OGF_rcpt"/>
</dbReference>
<sequence length="217" mass="24754">MKFSAPFDHTLSHYSVDAHYLDPIVPISIDDTLPEDDKAFLAFLNGDGRINGHTRQSVSHYAFSRLEGTCNYIQAVFTNKIRGIAEAPLLSPRLLAVLNAAENQGALKKYIEDMLVHTLLPFWGIRHESTDANTGDLDFSQGQFLIENIQQSTVWRTKNIDHNHRRITRVIHFLMAVGYQDYAQKLCQFIQEKRLEMRLPPIPHWNNAAKLLPDSAT</sequence>